<evidence type="ECO:0000313" key="6">
    <source>
        <dbReference type="Proteomes" id="UP000822688"/>
    </source>
</evidence>
<keyword evidence="6" id="KW-1185">Reference proteome</keyword>
<comment type="caution">
    <text evidence="5">The sequence shown here is derived from an EMBL/GenBank/DDBJ whole genome shotgun (WGS) entry which is preliminary data.</text>
</comment>
<dbReference type="InterPro" id="IPR014756">
    <property type="entry name" value="Ig_E-set"/>
</dbReference>
<dbReference type="Proteomes" id="UP000822688">
    <property type="component" value="Chromosome 6"/>
</dbReference>
<evidence type="ECO:0000256" key="2">
    <source>
        <dbReference type="SAM" id="SignalP"/>
    </source>
</evidence>
<dbReference type="SUPFAM" id="SSF50965">
    <property type="entry name" value="Galactose oxidase, central domain"/>
    <property type="match status" value="1"/>
</dbReference>
<dbReference type="PANTHER" id="PTHR32208:SF98">
    <property type="entry name" value="GLYOXAL OXIDASE N-TERMINAL DOMAIN-CONTAINING PROTEIN"/>
    <property type="match status" value="1"/>
</dbReference>
<dbReference type="InterPro" id="IPR015202">
    <property type="entry name" value="GO-like_E_set"/>
</dbReference>
<dbReference type="CDD" id="cd02851">
    <property type="entry name" value="E_set_GO_C"/>
    <property type="match status" value="1"/>
</dbReference>
<proteinExistence type="predicted"/>
<dbReference type="InterPro" id="IPR009880">
    <property type="entry name" value="Glyoxal_oxidase_N"/>
</dbReference>
<dbReference type="Gene3D" id="2.130.10.80">
    <property type="entry name" value="Galactose oxidase/kelch, beta-propeller"/>
    <property type="match status" value="1"/>
</dbReference>
<dbReference type="InterPro" id="IPR011043">
    <property type="entry name" value="Gal_Oxase/kelch_b-propeller"/>
</dbReference>
<evidence type="ECO:0000313" key="5">
    <source>
        <dbReference type="EMBL" id="KAG0568403.1"/>
    </source>
</evidence>
<gene>
    <name evidence="5" type="ORF">KC19_6G017100</name>
</gene>
<dbReference type="Pfam" id="PF09118">
    <property type="entry name" value="GO-like_E_set"/>
    <property type="match status" value="1"/>
</dbReference>
<feature type="domain" description="Glyoxal oxidase N-terminal" evidence="3">
    <location>
        <begin position="39"/>
        <end position="421"/>
    </location>
</feature>
<dbReference type="InterPro" id="IPR037293">
    <property type="entry name" value="Gal_Oxidase_central_sf"/>
</dbReference>
<reference evidence="5 6" key="1">
    <citation type="submission" date="2020-06" db="EMBL/GenBank/DDBJ databases">
        <title>WGS assembly of Ceratodon purpureus strain R40.</title>
        <authorList>
            <person name="Carey S.B."/>
            <person name="Jenkins J."/>
            <person name="Shu S."/>
            <person name="Lovell J.T."/>
            <person name="Sreedasyam A."/>
            <person name="Maumus F."/>
            <person name="Tiley G.P."/>
            <person name="Fernandez-Pozo N."/>
            <person name="Barry K."/>
            <person name="Chen C."/>
            <person name="Wang M."/>
            <person name="Lipzen A."/>
            <person name="Daum C."/>
            <person name="Saski C.A."/>
            <person name="Payton A.C."/>
            <person name="Mcbreen J.C."/>
            <person name="Conrad R.E."/>
            <person name="Kollar L.M."/>
            <person name="Olsson S."/>
            <person name="Huttunen S."/>
            <person name="Landis J.B."/>
            <person name="Wickett N.J."/>
            <person name="Johnson M.G."/>
            <person name="Rensing S.A."/>
            <person name="Grimwood J."/>
            <person name="Schmutz J."/>
            <person name="Mcdaniel S.F."/>
        </authorList>
    </citation>
    <scope>NUCLEOTIDE SEQUENCE [LARGE SCALE GENOMIC DNA]</scope>
    <source>
        <strain evidence="5 6">R40</strain>
    </source>
</reference>
<feature type="signal peptide" evidence="2">
    <location>
        <begin position="1"/>
        <end position="22"/>
    </location>
</feature>
<dbReference type="Gene3D" id="2.60.40.10">
    <property type="entry name" value="Immunoglobulins"/>
    <property type="match status" value="1"/>
</dbReference>
<name>A0A8T0HAF2_CERPU</name>
<protein>
    <recommendedName>
        <fullName evidence="7">Galactose oxidase</fullName>
    </recommendedName>
</protein>
<evidence type="ECO:0000259" key="3">
    <source>
        <dbReference type="Pfam" id="PF07250"/>
    </source>
</evidence>
<dbReference type="PANTHER" id="PTHR32208">
    <property type="entry name" value="SECRETED PROTEIN-RELATED"/>
    <property type="match status" value="1"/>
</dbReference>
<feature type="chain" id="PRO_5035791162" description="Galactose oxidase" evidence="2">
    <location>
        <begin position="23"/>
        <end position="540"/>
    </location>
</feature>
<dbReference type="SUPFAM" id="SSF81296">
    <property type="entry name" value="E set domains"/>
    <property type="match status" value="1"/>
</dbReference>
<dbReference type="Pfam" id="PF07250">
    <property type="entry name" value="Glyoxal_oxid_N"/>
    <property type="match status" value="1"/>
</dbReference>
<feature type="domain" description="Galactose oxidase-like Early set" evidence="4">
    <location>
        <begin position="430"/>
        <end position="534"/>
    </location>
</feature>
<sequence length="540" mass="57987">MENTLKIIVMFMVMQALGLVAGQGGSWQVLQKMAGIASMHTAITNTDQAILLDRTNEGATKLGLPGGRCRNQPLERVLKKDCWAHSVMLNPGNGAVRALSISTDTGSSSGQFMGNGVLVQTGGDFEGIRKIRTLTPCGAGGNCDWVETKELLAKARSYSTNHILPGGYSQIIVGGRNEPTYEFYPKRKPGEGVFPLNKLKGFAQNSLYPFVFLLNSRTLFIFAGRDSLVWDYVHGGVITYLPTMPGNPRTFPNGGSAVMLPFRVPWYANEFLICGGAAAGAATSGNGAAPATASCGRIIPMTSSANPQWKMEDMPIRRVMGDMVNLPNGQVLIINGAQNGYQGLGKAGNPALNPVLYSPDAAAGKRFQVMAKSTIPRMFHSTANLLSDGRVLIAGSNTHQFYTDTGAFPTELRVEAYSPPYLSPTFDTIRPRITASPKTIAYQKKFFVTFAVEKLQGDALHNKVQVMLMSAPYSTHSFAQGQRAIQVGANPPIKVGAGWQVQATGPVTDSVMPQQYYMLFIVHAGIPSKAVWVQLAGAAA</sequence>
<dbReference type="AlphaFoldDB" id="A0A8T0HAF2"/>
<keyword evidence="1 2" id="KW-0732">Signal</keyword>
<dbReference type="EMBL" id="CM026427">
    <property type="protein sequence ID" value="KAG0568403.1"/>
    <property type="molecule type" value="Genomic_DNA"/>
</dbReference>
<evidence type="ECO:0000256" key="1">
    <source>
        <dbReference type="ARBA" id="ARBA00022729"/>
    </source>
</evidence>
<evidence type="ECO:0000259" key="4">
    <source>
        <dbReference type="Pfam" id="PF09118"/>
    </source>
</evidence>
<accession>A0A8T0HAF2</accession>
<organism evidence="5 6">
    <name type="scientific">Ceratodon purpureus</name>
    <name type="common">Fire moss</name>
    <name type="synonym">Dicranum purpureum</name>
    <dbReference type="NCBI Taxonomy" id="3225"/>
    <lineage>
        <taxon>Eukaryota</taxon>
        <taxon>Viridiplantae</taxon>
        <taxon>Streptophyta</taxon>
        <taxon>Embryophyta</taxon>
        <taxon>Bryophyta</taxon>
        <taxon>Bryophytina</taxon>
        <taxon>Bryopsida</taxon>
        <taxon>Dicranidae</taxon>
        <taxon>Pseudoditrichales</taxon>
        <taxon>Ditrichaceae</taxon>
        <taxon>Ceratodon</taxon>
    </lineage>
</organism>
<dbReference type="InterPro" id="IPR013783">
    <property type="entry name" value="Ig-like_fold"/>
</dbReference>
<evidence type="ECO:0008006" key="7">
    <source>
        <dbReference type="Google" id="ProtNLM"/>
    </source>
</evidence>